<sequence>VLTIEITNFLFSKEAVKLKWTNVICTSHNESWVHVNDCRLKAISRNLTILNVNITILHPTNDIFIDAQLYKKANGYKPWLIKSMVDFCRFSKTSYNPYAKIVFSLLKSYSNLNHSCPYVGHIIVQGFYITPAQLGLPFPTGDYLVALKWIYYKKLQASTNVYFSFTEDYIDM</sequence>
<keyword evidence="2" id="KW-1185">Reference proteome</keyword>
<evidence type="ECO:0000313" key="1">
    <source>
        <dbReference type="EMBL" id="KAH8370406.1"/>
    </source>
</evidence>
<gene>
    <name evidence="1" type="ORF">KR093_003317</name>
</gene>
<dbReference type="PANTHER" id="PTHR20898:SF0">
    <property type="entry name" value="DAEDALUS ON 3-RELATED"/>
    <property type="match status" value="1"/>
</dbReference>
<comment type="caution">
    <text evidence="1">The sequence shown here is derived from an EMBL/GenBank/DDBJ whole genome shotgun (WGS) entry which is preliminary data.</text>
</comment>
<dbReference type="SMART" id="SM00697">
    <property type="entry name" value="DM8"/>
    <property type="match status" value="1"/>
</dbReference>
<accession>A0AAD4K0R1</accession>
<dbReference type="Pfam" id="PF06477">
    <property type="entry name" value="DUF1091"/>
    <property type="match status" value="1"/>
</dbReference>
<protein>
    <submittedName>
        <fullName evidence="1">Uncharacterized protein</fullName>
    </submittedName>
</protein>
<name>A0AAD4K0R1_9MUSC</name>
<dbReference type="EMBL" id="JAJJHW010002585">
    <property type="protein sequence ID" value="KAH8370406.1"/>
    <property type="molecule type" value="Genomic_DNA"/>
</dbReference>
<dbReference type="Proteomes" id="UP001200034">
    <property type="component" value="Unassembled WGS sequence"/>
</dbReference>
<evidence type="ECO:0000313" key="2">
    <source>
        <dbReference type="Proteomes" id="UP001200034"/>
    </source>
</evidence>
<organism evidence="1 2">
    <name type="scientific">Drosophila rubida</name>
    <dbReference type="NCBI Taxonomy" id="30044"/>
    <lineage>
        <taxon>Eukaryota</taxon>
        <taxon>Metazoa</taxon>
        <taxon>Ecdysozoa</taxon>
        <taxon>Arthropoda</taxon>
        <taxon>Hexapoda</taxon>
        <taxon>Insecta</taxon>
        <taxon>Pterygota</taxon>
        <taxon>Neoptera</taxon>
        <taxon>Endopterygota</taxon>
        <taxon>Diptera</taxon>
        <taxon>Brachycera</taxon>
        <taxon>Muscomorpha</taxon>
        <taxon>Ephydroidea</taxon>
        <taxon>Drosophilidae</taxon>
        <taxon>Drosophila</taxon>
    </lineage>
</organism>
<reference evidence="1" key="1">
    <citation type="journal article" date="2021" name="Mol. Ecol. Resour.">
        <title>Phylogenomic analyses of the genus Drosophila reveals genomic signals of climate adaptation.</title>
        <authorList>
            <person name="Li F."/>
            <person name="Rane R.V."/>
            <person name="Luria V."/>
            <person name="Xiong Z."/>
            <person name="Chen J."/>
            <person name="Li Z."/>
            <person name="Catullo R.A."/>
            <person name="Griffin P.C."/>
            <person name="Schiffer M."/>
            <person name="Pearce S."/>
            <person name="Lee S.F."/>
            <person name="McElroy K."/>
            <person name="Stocker A."/>
            <person name="Shirriffs J."/>
            <person name="Cockerell F."/>
            <person name="Coppin C."/>
            <person name="Sgro C.M."/>
            <person name="Karger A."/>
            <person name="Cain J.W."/>
            <person name="Weber J.A."/>
            <person name="Santpere G."/>
            <person name="Kirschner M.W."/>
            <person name="Hoffmann A.A."/>
            <person name="Oakeshott J.G."/>
            <person name="Zhang G."/>
        </authorList>
    </citation>
    <scope>NUCLEOTIDE SEQUENCE</scope>
    <source>
        <strain evidence="1">BGI-SZ-2011g</strain>
    </source>
</reference>
<feature type="non-terminal residue" evidence="1">
    <location>
        <position position="1"/>
    </location>
</feature>
<dbReference type="AlphaFoldDB" id="A0AAD4K0R1"/>
<proteinExistence type="predicted"/>
<dbReference type="InterPro" id="IPR010512">
    <property type="entry name" value="DUF1091"/>
</dbReference>
<dbReference type="PANTHER" id="PTHR20898">
    <property type="entry name" value="DAEDALUS ON 3-RELATED-RELATED"/>
    <property type="match status" value="1"/>
</dbReference>